<feature type="region of interest" description="Disordered" evidence="1">
    <location>
        <begin position="109"/>
        <end position="144"/>
    </location>
</feature>
<proteinExistence type="predicted"/>
<comment type="caution">
    <text evidence="2">The sequence shown here is derived from an EMBL/GenBank/DDBJ whole genome shotgun (WGS) entry which is preliminary data.</text>
</comment>
<gene>
    <name evidence="2" type="ORF">MKW98_029737</name>
</gene>
<organism evidence="2 3">
    <name type="scientific">Papaver atlanticum</name>
    <dbReference type="NCBI Taxonomy" id="357466"/>
    <lineage>
        <taxon>Eukaryota</taxon>
        <taxon>Viridiplantae</taxon>
        <taxon>Streptophyta</taxon>
        <taxon>Embryophyta</taxon>
        <taxon>Tracheophyta</taxon>
        <taxon>Spermatophyta</taxon>
        <taxon>Magnoliopsida</taxon>
        <taxon>Ranunculales</taxon>
        <taxon>Papaveraceae</taxon>
        <taxon>Papaveroideae</taxon>
        <taxon>Papaver</taxon>
    </lineage>
</organism>
<name>A0AAD4T6Q7_9MAGN</name>
<evidence type="ECO:0000256" key="1">
    <source>
        <dbReference type="SAM" id="MobiDB-lite"/>
    </source>
</evidence>
<reference evidence="2" key="1">
    <citation type="submission" date="2022-04" db="EMBL/GenBank/DDBJ databases">
        <title>A functionally conserved STORR gene fusion in Papaver species that diverged 16.8 million years ago.</title>
        <authorList>
            <person name="Catania T."/>
        </authorList>
    </citation>
    <scope>NUCLEOTIDE SEQUENCE</scope>
    <source>
        <strain evidence="2">S-188037</strain>
    </source>
</reference>
<keyword evidence="3" id="KW-1185">Reference proteome</keyword>
<feature type="compositionally biased region" description="Polar residues" evidence="1">
    <location>
        <begin position="109"/>
        <end position="119"/>
    </location>
</feature>
<evidence type="ECO:0000313" key="3">
    <source>
        <dbReference type="Proteomes" id="UP001202328"/>
    </source>
</evidence>
<dbReference type="EMBL" id="JAJJMB010005286">
    <property type="protein sequence ID" value="KAI3939961.1"/>
    <property type="molecule type" value="Genomic_DNA"/>
</dbReference>
<sequence>MEGDYHGDIDLYTKAVTFLESEVSSGGLSVPGKDKVVFRNPERKALLGLDAKRELKGVFRVPKDKAISSVSSVDEDEKSMFSEVDDLETDVLHVRPSKRCYRGYSAVDSSRSESGLTSEGRSRATEVCSPSGRSYPSARSHTPSKYGRVTVNEEITWMILGQRVEVSGKDMMLEKRMIETVIRGTLKTLGENKVNMNILLEGCMEDLTGMMEDGNGKTPHAGIIILHLVGATGLHQPQC</sequence>
<feature type="compositionally biased region" description="Polar residues" evidence="1">
    <location>
        <begin position="131"/>
        <end position="143"/>
    </location>
</feature>
<accession>A0AAD4T6Q7</accession>
<evidence type="ECO:0000313" key="2">
    <source>
        <dbReference type="EMBL" id="KAI3939961.1"/>
    </source>
</evidence>
<protein>
    <submittedName>
        <fullName evidence="2">Uncharacterized protein</fullName>
    </submittedName>
</protein>
<dbReference type="Proteomes" id="UP001202328">
    <property type="component" value="Unassembled WGS sequence"/>
</dbReference>
<dbReference type="AlphaFoldDB" id="A0AAD4T6Q7"/>